<dbReference type="SUPFAM" id="SSF53850">
    <property type="entry name" value="Periplasmic binding protein-like II"/>
    <property type="match status" value="1"/>
</dbReference>
<dbReference type="InterPro" id="IPR001320">
    <property type="entry name" value="Iontro_rcpt_C"/>
</dbReference>
<feature type="domain" description="Solute-binding protein family 3/N-terminal" evidence="6">
    <location>
        <begin position="41"/>
        <end position="264"/>
    </location>
</feature>
<comment type="subcellular location">
    <subcellularLocation>
        <location evidence="1">Cell envelope</location>
    </subcellularLocation>
</comment>
<keyword evidence="9" id="KW-1185">Reference proteome</keyword>
<accession>W6THX6</accession>
<dbReference type="Pfam" id="PF00497">
    <property type="entry name" value="SBP_bac_3"/>
    <property type="match status" value="1"/>
</dbReference>
<dbReference type="GO" id="GO:0030313">
    <property type="term" value="C:cell envelope"/>
    <property type="evidence" value="ECO:0007669"/>
    <property type="project" value="UniProtKB-SubCell"/>
</dbReference>
<comment type="caution">
    <text evidence="8">The sequence shown here is derived from an EMBL/GenBank/DDBJ whole genome shotgun (WGS) entry which is preliminary data.</text>
</comment>
<dbReference type="PROSITE" id="PS01039">
    <property type="entry name" value="SBP_BACTERIAL_3"/>
    <property type="match status" value="1"/>
</dbReference>
<evidence type="ECO:0000256" key="3">
    <source>
        <dbReference type="ARBA" id="ARBA00022729"/>
    </source>
</evidence>
<proteinExistence type="inferred from homology"/>
<keyword evidence="5" id="KW-0812">Transmembrane</keyword>
<dbReference type="GO" id="GO:0016020">
    <property type="term" value="C:membrane"/>
    <property type="evidence" value="ECO:0007669"/>
    <property type="project" value="InterPro"/>
</dbReference>
<dbReference type="eggNOG" id="COG0834">
    <property type="taxonomic scope" value="Bacteria"/>
</dbReference>
<dbReference type="PANTHER" id="PTHR35936:SF19">
    <property type="entry name" value="AMINO-ACID-BINDING PROTEIN YXEM-RELATED"/>
    <property type="match status" value="1"/>
</dbReference>
<evidence type="ECO:0000256" key="5">
    <source>
        <dbReference type="SAM" id="Phobius"/>
    </source>
</evidence>
<feature type="transmembrane region" description="Helical" evidence="5">
    <location>
        <begin position="6"/>
        <end position="30"/>
    </location>
</feature>
<dbReference type="AlphaFoldDB" id="W6THX6"/>
<evidence type="ECO:0000259" key="6">
    <source>
        <dbReference type="SMART" id="SM00062"/>
    </source>
</evidence>
<dbReference type="Gene3D" id="3.40.190.10">
    <property type="entry name" value="Periplasmic binding protein-like II"/>
    <property type="match status" value="2"/>
</dbReference>
<organism evidence="8 9">
    <name type="scientific">Holospora obtusa F1</name>
    <dbReference type="NCBI Taxonomy" id="1399147"/>
    <lineage>
        <taxon>Bacteria</taxon>
        <taxon>Pseudomonadati</taxon>
        <taxon>Pseudomonadota</taxon>
        <taxon>Alphaproteobacteria</taxon>
        <taxon>Holosporales</taxon>
        <taxon>Holosporaceae</taxon>
        <taxon>Holospora</taxon>
    </lineage>
</organism>
<evidence type="ECO:0000256" key="4">
    <source>
        <dbReference type="RuleBase" id="RU003744"/>
    </source>
</evidence>
<dbReference type="InterPro" id="IPR018313">
    <property type="entry name" value="SBP_3_CS"/>
</dbReference>
<evidence type="ECO:0000256" key="2">
    <source>
        <dbReference type="ARBA" id="ARBA00010333"/>
    </source>
</evidence>
<keyword evidence="5" id="KW-1133">Transmembrane helix</keyword>
<reference evidence="8 9" key="1">
    <citation type="journal article" date="2014" name="FEMS Microbiol. Lett.">
        <title>Draft genome sequences of three Holospora species (Holospora obtusa, Holospora undulata, and Holospora elegans), endonuclear symbiotic bacteria of the ciliate Paramecium caudatum.</title>
        <authorList>
            <person name="Dohra H."/>
            <person name="Tanaka K."/>
            <person name="Suzuki T."/>
            <person name="Fujishima M."/>
            <person name="Suzuki H."/>
        </authorList>
    </citation>
    <scope>NUCLEOTIDE SEQUENCE [LARGE SCALE GENOMIC DNA]</scope>
    <source>
        <strain evidence="8 9">F1</strain>
    </source>
</reference>
<dbReference type="Proteomes" id="UP000019112">
    <property type="component" value="Unassembled WGS sequence"/>
</dbReference>
<dbReference type="SMART" id="SM00062">
    <property type="entry name" value="PBPb"/>
    <property type="match status" value="1"/>
</dbReference>
<gene>
    <name evidence="8" type="ORF">P618_200215</name>
</gene>
<dbReference type="STRING" id="1399147.P618_200215"/>
<dbReference type="CDD" id="cd13530">
    <property type="entry name" value="PBP2_peptides_like"/>
    <property type="match status" value="1"/>
</dbReference>
<dbReference type="EMBL" id="AWTR02000027">
    <property type="protein sequence ID" value="ETZ07580.1"/>
    <property type="molecule type" value="Genomic_DNA"/>
</dbReference>
<protein>
    <submittedName>
        <fullName evidence="8">Arginine-binding extracellular protein ArtP</fullName>
    </submittedName>
</protein>
<evidence type="ECO:0000259" key="7">
    <source>
        <dbReference type="SMART" id="SM00079"/>
    </source>
</evidence>
<evidence type="ECO:0000256" key="1">
    <source>
        <dbReference type="ARBA" id="ARBA00004196"/>
    </source>
</evidence>
<name>W6THX6_HOLOB</name>
<evidence type="ECO:0000313" key="9">
    <source>
        <dbReference type="Proteomes" id="UP000019112"/>
    </source>
</evidence>
<keyword evidence="3" id="KW-0732">Signal</keyword>
<dbReference type="GO" id="GO:0015276">
    <property type="term" value="F:ligand-gated monoatomic ion channel activity"/>
    <property type="evidence" value="ECO:0007669"/>
    <property type="project" value="InterPro"/>
</dbReference>
<dbReference type="PANTHER" id="PTHR35936">
    <property type="entry name" value="MEMBRANE-BOUND LYTIC MUREIN TRANSGLYCOSYLASE F"/>
    <property type="match status" value="1"/>
</dbReference>
<sequence length="264" mass="30440">MYVQRILGIVNLRFFYFFCLPLGSVCIMACTSKKNSNDARSLVVATCADYPPFEYYTPERSLKGFDIDLVRLIAQNLKKRVVFEVFEFSSIFAALETKRADIGISTIAITSERKKKIDFSRPYYTQKLYALFRKSDLDYFKKVFYTKNEKKIGKIFGCQMGTTMENWIQTQHPDEKCITMDENLPLVEALKSERIDVVILDGYQAKTFCRKNIQLSCLPIGNSINSYGIAFPKNSSLFKLVNEALKVLEKNGAIEKLKHKYHLD</sequence>
<evidence type="ECO:0000313" key="8">
    <source>
        <dbReference type="EMBL" id="ETZ07580.1"/>
    </source>
</evidence>
<keyword evidence="5" id="KW-0472">Membrane</keyword>
<comment type="similarity">
    <text evidence="2 4">Belongs to the bacterial solute-binding protein 3 family.</text>
</comment>
<dbReference type="InterPro" id="IPR001638">
    <property type="entry name" value="Solute-binding_3/MltF_N"/>
</dbReference>
<dbReference type="SMART" id="SM00079">
    <property type="entry name" value="PBPe"/>
    <property type="match status" value="1"/>
</dbReference>
<feature type="domain" description="Ionotropic glutamate receptor C-terminal" evidence="7">
    <location>
        <begin position="41"/>
        <end position="262"/>
    </location>
</feature>